<evidence type="ECO:0000256" key="9">
    <source>
        <dbReference type="ARBA" id="ARBA00032404"/>
    </source>
</evidence>
<dbReference type="InterPro" id="IPR019177">
    <property type="entry name" value="Golgin_subfamily_A_member_5"/>
</dbReference>
<dbReference type="PANTHER" id="PTHR13815">
    <property type="entry name" value="GOLGIN-84"/>
    <property type="match status" value="1"/>
</dbReference>
<sequence length="116" mass="12736">NKTLSNSSQSELENRLHQLTETLIQKQTMLESLSTEKNSLVFQLERLEQQMNSASGSSSNGSSINMSGIDNGEGTRLRNVPVLFNDTETNLAGMYGKVRKAASSIDQFRLCFTSGS</sequence>
<evidence type="ECO:0000256" key="5">
    <source>
        <dbReference type="ARBA" id="ARBA00023034"/>
    </source>
</evidence>
<accession>A0A2J8QMV4</accession>
<evidence type="ECO:0000256" key="4">
    <source>
        <dbReference type="ARBA" id="ARBA00022989"/>
    </source>
</evidence>
<feature type="non-terminal residue" evidence="11">
    <location>
        <position position="1"/>
    </location>
</feature>
<feature type="region of interest" description="Disordered" evidence="10">
    <location>
        <begin position="51"/>
        <end position="76"/>
    </location>
</feature>
<evidence type="ECO:0000256" key="3">
    <source>
        <dbReference type="ARBA" id="ARBA00022692"/>
    </source>
</evidence>
<dbReference type="EMBL" id="NBAG03000028">
    <property type="protein sequence ID" value="PNI97604.1"/>
    <property type="molecule type" value="Genomic_DNA"/>
</dbReference>
<evidence type="ECO:0000313" key="12">
    <source>
        <dbReference type="Proteomes" id="UP000236370"/>
    </source>
</evidence>
<dbReference type="Pfam" id="PF09787">
    <property type="entry name" value="Golgin_A5"/>
    <property type="match status" value="1"/>
</dbReference>
<gene>
    <name evidence="11" type="ORF">CK820_G0025119</name>
</gene>
<name>A0A2J8QMV4_PANTR</name>
<dbReference type="GO" id="GO:0007030">
    <property type="term" value="P:Golgi organization"/>
    <property type="evidence" value="ECO:0007669"/>
    <property type="project" value="InterPro"/>
</dbReference>
<dbReference type="PANTHER" id="PTHR13815:SF7">
    <property type="entry name" value="GOLGIN SUBFAMILY A MEMBER 5"/>
    <property type="match status" value="1"/>
</dbReference>
<dbReference type="Proteomes" id="UP000236370">
    <property type="component" value="Unassembled WGS sequence"/>
</dbReference>
<dbReference type="GO" id="GO:0000139">
    <property type="term" value="C:Golgi membrane"/>
    <property type="evidence" value="ECO:0007669"/>
    <property type="project" value="UniProtKB-SubCell"/>
</dbReference>
<keyword evidence="7" id="KW-0472">Membrane</keyword>
<reference evidence="11 12" key="1">
    <citation type="submission" date="2017-12" db="EMBL/GenBank/DDBJ databases">
        <title>High-resolution comparative analysis of great ape genomes.</title>
        <authorList>
            <person name="Pollen A."/>
            <person name="Hastie A."/>
            <person name="Hormozdiari F."/>
            <person name="Dougherty M."/>
            <person name="Liu R."/>
            <person name="Chaisson M."/>
            <person name="Hoppe E."/>
            <person name="Hill C."/>
            <person name="Pang A."/>
            <person name="Hillier L."/>
            <person name="Baker C."/>
            <person name="Armstrong J."/>
            <person name="Shendure J."/>
            <person name="Paten B."/>
            <person name="Wilson R."/>
            <person name="Chao H."/>
            <person name="Schneider V."/>
            <person name="Ventura M."/>
            <person name="Kronenberg Z."/>
            <person name="Murali S."/>
            <person name="Gordon D."/>
            <person name="Cantsilieris S."/>
            <person name="Munson K."/>
            <person name="Nelson B."/>
            <person name="Raja A."/>
            <person name="Underwood J."/>
            <person name="Diekhans M."/>
            <person name="Fiddes I."/>
            <person name="Haussler D."/>
            <person name="Eichler E."/>
        </authorList>
    </citation>
    <scope>NUCLEOTIDE SEQUENCE [LARGE SCALE GENOMIC DNA]</scope>
    <source>
        <strain evidence="11">Yerkes chimp pedigree #C0471</strain>
    </source>
</reference>
<protein>
    <recommendedName>
        <fullName evidence="2">Golgin subfamily A member 5</fullName>
    </recommendedName>
    <alternativeName>
        <fullName evidence="9">Golgin-84</fullName>
    </alternativeName>
</protein>
<keyword evidence="6" id="KW-0175">Coiled coil</keyword>
<feature type="compositionally biased region" description="Low complexity" evidence="10">
    <location>
        <begin position="51"/>
        <end position="72"/>
    </location>
</feature>
<evidence type="ECO:0000256" key="1">
    <source>
        <dbReference type="ARBA" id="ARBA00004409"/>
    </source>
</evidence>
<evidence type="ECO:0000256" key="8">
    <source>
        <dbReference type="ARBA" id="ARBA00024833"/>
    </source>
</evidence>
<evidence type="ECO:0000256" key="2">
    <source>
        <dbReference type="ARBA" id="ARBA00020370"/>
    </source>
</evidence>
<keyword evidence="4" id="KW-1133">Transmembrane helix</keyword>
<keyword evidence="5" id="KW-0333">Golgi apparatus</keyword>
<comment type="subcellular location">
    <subcellularLocation>
        <location evidence="1">Golgi apparatus membrane</location>
        <topology evidence="1">Single-pass type IV membrane protein</topology>
    </subcellularLocation>
</comment>
<evidence type="ECO:0000313" key="11">
    <source>
        <dbReference type="EMBL" id="PNI97604.1"/>
    </source>
</evidence>
<evidence type="ECO:0000256" key="7">
    <source>
        <dbReference type="ARBA" id="ARBA00023136"/>
    </source>
</evidence>
<proteinExistence type="predicted"/>
<organism evidence="11 12">
    <name type="scientific">Pan troglodytes</name>
    <name type="common">Chimpanzee</name>
    <dbReference type="NCBI Taxonomy" id="9598"/>
    <lineage>
        <taxon>Eukaryota</taxon>
        <taxon>Metazoa</taxon>
        <taxon>Chordata</taxon>
        <taxon>Craniata</taxon>
        <taxon>Vertebrata</taxon>
        <taxon>Euteleostomi</taxon>
        <taxon>Mammalia</taxon>
        <taxon>Eutheria</taxon>
        <taxon>Euarchontoglires</taxon>
        <taxon>Primates</taxon>
        <taxon>Haplorrhini</taxon>
        <taxon>Catarrhini</taxon>
        <taxon>Hominidae</taxon>
        <taxon>Pan</taxon>
    </lineage>
</organism>
<comment type="function">
    <text evidence="8">Involved in maintaining Golgi structure. Stimulates the formation of Golgi stacks and ribbons. Involved in intra-Golgi retrograde transport.</text>
</comment>
<comment type="caution">
    <text evidence="11">The sequence shown here is derived from an EMBL/GenBank/DDBJ whole genome shotgun (WGS) entry which is preliminary data.</text>
</comment>
<evidence type="ECO:0000256" key="6">
    <source>
        <dbReference type="ARBA" id="ARBA00023054"/>
    </source>
</evidence>
<evidence type="ECO:0000256" key="10">
    <source>
        <dbReference type="SAM" id="MobiDB-lite"/>
    </source>
</evidence>
<dbReference type="AlphaFoldDB" id="A0A2J8QMV4"/>
<keyword evidence="3" id="KW-0812">Transmembrane</keyword>